<dbReference type="GO" id="GO:0008832">
    <property type="term" value="F:dGTPase activity"/>
    <property type="evidence" value="ECO:0007669"/>
    <property type="project" value="TreeGrafter"/>
</dbReference>
<dbReference type="GeneID" id="24095189"/>
<evidence type="ECO:0000259" key="2">
    <source>
        <dbReference type="SMART" id="SM00471"/>
    </source>
</evidence>
<sequence>MAASRLKLMHSDDEQEFQSQGDQDTSLPMDRIRRFKDSVHDYIPFGPEICAIIDTPQFQRLRNIKQLGTSYYVWPGAAHNRFEHCLGVAYLSHCMAEHLQKCQPELKITRRDIKCVTMAGLCHDLGHGPWSHVWDGLFIPKALPGTAWQHEDASEMMFDMLIKENNLDIPEHDVTFIKALIAGNPSRCRDRQEKQFLFEIVANKRNGLDVDKFDYIARDTHAMDLRGNLSLTRCVARCEIYTMELKGAVMRLRLIHSARVIDDEICFDIKDANQIYELCYTRFSLHKRIYNHKTAKAIEYMIVDALLAAEPHMKFASDITNPQKYLYLTDDLRARIEASESPELEKARSILGRIHKRDLYKCVDYKVFPWSRKDICEEYFTPEKIVQAALADNGDDPDAFEHGELTADHVIVDLAKMHYGMKDKNPLDYVKFYSKQHPNTSERANLDDISLLMPSVFGEVLLRIYTKEKEFHGLVQAGYRTLLAQMPEPLPDPLDSPEPRELTPPLEFQVPSTPPMRKRPLSRVQSAGARFFSGESDITPSLSQNSFTSVPKNYTGRPQSPTHKKSNGQKREREPEVGSGSPPLKKKRGAH</sequence>
<feature type="region of interest" description="Disordered" evidence="1">
    <location>
        <begin position="486"/>
        <end position="591"/>
    </location>
</feature>
<dbReference type="AlphaFoldDB" id="J4G1K6"/>
<dbReference type="Gene3D" id="1.10.3210.10">
    <property type="entry name" value="Hypothetical protein af1432"/>
    <property type="match status" value="1"/>
</dbReference>
<dbReference type="GO" id="GO:0005634">
    <property type="term" value="C:nucleus"/>
    <property type="evidence" value="ECO:0007669"/>
    <property type="project" value="TreeGrafter"/>
</dbReference>
<dbReference type="PANTHER" id="PTHR11373">
    <property type="entry name" value="DEOXYNUCLEOSIDE TRIPHOSPHATE TRIPHOSPHOHYDROLASE"/>
    <property type="match status" value="1"/>
</dbReference>
<gene>
    <name evidence="3" type="ORF">FIBRA_02308</name>
</gene>
<name>J4G1K6_9APHY</name>
<dbReference type="InParanoid" id="J4G1K6"/>
<dbReference type="EMBL" id="HE796976">
    <property type="protein sequence ID" value="CCM00278.1"/>
    <property type="molecule type" value="Genomic_DNA"/>
</dbReference>
<feature type="compositionally biased region" description="Polar residues" evidence="1">
    <location>
        <begin position="536"/>
        <end position="561"/>
    </location>
</feature>
<dbReference type="GO" id="GO:0006203">
    <property type="term" value="P:dGTP catabolic process"/>
    <property type="evidence" value="ECO:0007669"/>
    <property type="project" value="TreeGrafter"/>
</dbReference>
<dbReference type="InterPro" id="IPR045509">
    <property type="entry name" value="HD_assoc_2"/>
</dbReference>
<dbReference type="HOGENOM" id="CLU_026821_1_3_1"/>
<dbReference type="RefSeq" id="XP_012179561.1">
    <property type="nucleotide sequence ID" value="XM_012324171.1"/>
</dbReference>
<dbReference type="Pfam" id="PF01966">
    <property type="entry name" value="HD"/>
    <property type="match status" value="1"/>
</dbReference>
<feature type="domain" description="HD/PDEase" evidence="2">
    <location>
        <begin position="77"/>
        <end position="225"/>
    </location>
</feature>
<accession>J4G1K6</accession>
<dbReference type="Proteomes" id="UP000006352">
    <property type="component" value="Unassembled WGS sequence"/>
</dbReference>
<dbReference type="SMART" id="SM00471">
    <property type="entry name" value="HDc"/>
    <property type="match status" value="1"/>
</dbReference>
<evidence type="ECO:0000313" key="3">
    <source>
        <dbReference type="EMBL" id="CCM00278.1"/>
    </source>
</evidence>
<dbReference type="STRING" id="599839.J4G1K6"/>
<dbReference type="CDD" id="cd00077">
    <property type="entry name" value="HDc"/>
    <property type="match status" value="1"/>
</dbReference>
<organism evidence="3 4">
    <name type="scientific">Fibroporia radiculosa</name>
    <dbReference type="NCBI Taxonomy" id="599839"/>
    <lineage>
        <taxon>Eukaryota</taxon>
        <taxon>Fungi</taxon>
        <taxon>Dikarya</taxon>
        <taxon>Basidiomycota</taxon>
        <taxon>Agaricomycotina</taxon>
        <taxon>Agaricomycetes</taxon>
        <taxon>Polyporales</taxon>
        <taxon>Fibroporiaceae</taxon>
        <taxon>Fibroporia</taxon>
    </lineage>
</organism>
<dbReference type="InterPro" id="IPR050135">
    <property type="entry name" value="dGTPase-like"/>
</dbReference>
<reference evidence="3 4" key="1">
    <citation type="journal article" date="2012" name="Appl. Environ. Microbiol.">
        <title>Short-read sequencing for genomic analysis of the brown rot fungus Fibroporia radiculosa.</title>
        <authorList>
            <person name="Tang J.D."/>
            <person name="Perkins A.D."/>
            <person name="Sonstegard T.S."/>
            <person name="Schroeder S.G."/>
            <person name="Burgess S.C."/>
            <person name="Diehl S.V."/>
        </authorList>
    </citation>
    <scope>NUCLEOTIDE SEQUENCE [LARGE SCALE GENOMIC DNA]</scope>
    <source>
        <strain evidence="3 4">TFFH 294</strain>
    </source>
</reference>
<protein>
    <recommendedName>
        <fullName evidence="2">HD/PDEase domain-containing protein</fullName>
    </recommendedName>
</protein>
<dbReference type="SUPFAM" id="SSF109604">
    <property type="entry name" value="HD-domain/PDEase-like"/>
    <property type="match status" value="1"/>
</dbReference>
<keyword evidence="4" id="KW-1185">Reference proteome</keyword>
<dbReference type="OrthoDB" id="9991235at2759"/>
<evidence type="ECO:0000256" key="1">
    <source>
        <dbReference type="SAM" id="MobiDB-lite"/>
    </source>
</evidence>
<dbReference type="InterPro" id="IPR003607">
    <property type="entry name" value="HD/PDEase_dom"/>
</dbReference>
<dbReference type="Pfam" id="PF19276">
    <property type="entry name" value="HD_assoc_2"/>
    <property type="match status" value="1"/>
</dbReference>
<dbReference type="Gene3D" id="3.30.70.2760">
    <property type="match status" value="1"/>
</dbReference>
<proteinExistence type="predicted"/>
<dbReference type="PANTHER" id="PTHR11373:SF4">
    <property type="entry name" value="DEOXYNUCLEOSIDE TRIPHOSPHATE TRIPHOSPHOHYDROLASE SAMHD1"/>
    <property type="match status" value="1"/>
</dbReference>
<evidence type="ECO:0000313" key="4">
    <source>
        <dbReference type="Proteomes" id="UP000006352"/>
    </source>
</evidence>
<dbReference type="InterPro" id="IPR006674">
    <property type="entry name" value="HD_domain"/>
</dbReference>